<feature type="coiled-coil region" evidence="1">
    <location>
        <begin position="317"/>
        <end position="365"/>
    </location>
</feature>
<feature type="transmembrane region" description="Helical" evidence="2">
    <location>
        <begin position="233"/>
        <end position="251"/>
    </location>
</feature>
<name>A0A328YLL7_9FLAO</name>
<feature type="coiled-coil region" evidence="1">
    <location>
        <begin position="81"/>
        <end position="137"/>
    </location>
</feature>
<evidence type="ECO:0000313" key="3">
    <source>
        <dbReference type="EMBL" id="RAR71487.1"/>
    </source>
</evidence>
<gene>
    <name evidence="3" type="ORF">CLV55_10743</name>
</gene>
<organism evidence="3 4">
    <name type="scientific">Flavobacterium aciduliphilum</name>
    <dbReference type="NCBI Taxonomy" id="1101402"/>
    <lineage>
        <taxon>Bacteria</taxon>
        <taxon>Pseudomonadati</taxon>
        <taxon>Bacteroidota</taxon>
        <taxon>Flavobacteriia</taxon>
        <taxon>Flavobacteriales</taxon>
        <taxon>Flavobacteriaceae</taxon>
        <taxon>Flavobacterium</taxon>
    </lineage>
</organism>
<feature type="transmembrane region" description="Helical" evidence="2">
    <location>
        <begin position="199"/>
        <end position="221"/>
    </location>
</feature>
<dbReference type="EMBL" id="QLSZ01000007">
    <property type="protein sequence ID" value="RAR71487.1"/>
    <property type="molecule type" value="Genomic_DNA"/>
</dbReference>
<keyword evidence="2" id="KW-0812">Transmembrane</keyword>
<keyword evidence="2" id="KW-1133">Transmembrane helix</keyword>
<dbReference type="AlphaFoldDB" id="A0A328YLL7"/>
<dbReference type="Proteomes" id="UP000248840">
    <property type="component" value="Unassembled WGS sequence"/>
</dbReference>
<comment type="caution">
    <text evidence="3">The sequence shown here is derived from an EMBL/GenBank/DDBJ whole genome shotgun (WGS) entry which is preliminary data.</text>
</comment>
<accession>A0A328YLL7</accession>
<evidence type="ECO:0000256" key="2">
    <source>
        <dbReference type="SAM" id="Phobius"/>
    </source>
</evidence>
<sequence length="416" mass="47947">MELTNKKLEAVEGIANETLQNQLETISKEKVERVKSFKDFGFKRAGQNLGSWLSLKTHLNWIRDGHFVDETYNENEVEILRQQAENKILSKDEEKEKIEGDKKTAIEVLKPSIERKIKDLNDEIQQTRIDLADKTLQTGYESIKFIMYSTLVVILSFYLLFFYASTIYAAFFRNKSSLIANAGGDISLYLDSIFDVKGIFTASPILLIVYLGAFLFFAIGLIPHNIEGKNKSYYIGLSLFGALVADSMLAYKIDKGLHDLKIMAGISDGEWYFYTSINFYLVLLFGFAAYLVWGYMFEMMLKEKTKKSPDIKANIIIKGLKEEISLLRIELSNLETRIIELETQLKAIMSQLEQLKKELEKRMQNPDALSQNLTSFYMGWQQYLNNTTEFINEKDLCEQTFNEFIQSQFHLTVSAN</sequence>
<evidence type="ECO:0000256" key="1">
    <source>
        <dbReference type="SAM" id="Coils"/>
    </source>
</evidence>
<feature type="transmembrane region" description="Helical" evidence="2">
    <location>
        <begin position="145"/>
        <end position="171"/>
    </location>
</feature>
<dbReference type="RefSeq" id="WP_245902699.1">
    <property type="nucleotide sequence ID" value="NZ_QLSZ01000007.1"/>
</dbReference>
<keyword evidence="4" id="KW-1185">Reference proteome</keyword>
<evidence type="ECO:0000313" key="4">
    <source>
        <dbReference type="Proteomes" id="UP000248840"/>
    </source>
</evidence>
<reference evidence="3 4" key="1">
    <citation type="submission" date="2018-06" db="EMBL/GenBank/DDBJ databases">
        <title>Genomic Encyclopedia of Archaeal and Bacterial Type Strains, Phase II (KMG-II): from individual species to whole genera.</title>
        <authorList>
            <person name="Goeker M."/>
        </authorList>
    </citation>
    <scope>NUCLEOTIDE SEQUENCE [LARGE SCALE GENOMIC DNA]</scope>
    <source>
        <strain evidence="3 4">DSM 25663</strain>
    </source>
</reference>
<proteinExistence type="predicted"/>
<keyword evidence="2" id="KW-0472">Membrane</keyword>
<protein>
    <submittedName>
        <fullName evidence="3">Uncharacterized protein</fullName>
    </submittedName>
</protein>
<keyword evidence="1" id="KW-0175">Coiled coil</keyword>
<feature type="transmembrane region" description="Helical" evidence="2">
    <location>
        <begin position="271"/>
        <end position="297"/>
    </location>
</feature>